<dbReference type="EMBL" id="DTBP01000043">
    <property type="protein sequence ID" value="HGQ74410.1"/>
    <property type="molecule type" value="Genomic_DNA"/>
</dbReference>
<evidence type="ECO:0000313" key="4">
    <source>
        <dbReference type="EMBL" id="HGQ59384.1"/>
    </source>
</evidence>
<dbReference type="GO" id="GO:0005524">
    <property type="term" value="F:ATP binding"/>
    <property type="evidence" value="ECO:0007669"/>
    <property type="project" value="UniProtKB-KW"/>
</dbReference>
<dbReference type="CDD" id="cd03230">
    <property type="entry name" value="ABC_DR_subfamily_A"/>
    <property type="match status" value="1"/>
</dbReference>
<dbReference type="EMBL" id="DTBE01000044">
    <property type="protein sequence ID" value="HGQ59384.1"/>
    <property type="molecule type" value="Genomic_DNA"/>
</dbReference>
<feature type="domain" description="ABC transporter" evidence="3">
    <location>
        <begin position="2"/>
        <end position="232"/>
    </location>
</feature>
<keyword evidence="2" id="KW-0813">Transport</keyword>
<organism evidence="5">
    <name type="scientific">Staphylothermus marinus</name>
    <dbReference type="NCBI Taxonomy" id="2280"/>
    <lineage>
        <taxon>Archaea</taxon>
        <taxon>Thermoproteota</taxon>
        <taxon>Thermoprotei</taxon>
        <taxon>Desulfurococcales</taxon>
        <taxon>Desulfurococcaceae</taxon>
        <taxon>Staphylothermus</taxon>
    </lineage>
</organism>
<keyword evidence="5" id="KW-0067">ATP-binding</keyword>
<dbReference type="SUPFAM" id="SSF52540">
    <property type="entry name" value="P-loop containing nucleoside triphosphate hydrolases"/>
    <property type="match status" value="1"/>
</dbReference>
<comment type="similarity">
    <text evidence="1">Belongs to the ABC transporter superfamily.</text>
</comment>
<accession>A0A7C4NQG8</accession>
<protein>
    <submittedName>
        <fullName evidence="5">ABC transporter ATP-binding protein</fullName>
    </submittedName>
</protein>
<dbReference type="InterPro" id="IPR003439">
    <property type="entry name" value="ABC_transporter-like_ATP-bd"/>
</dbReference>
<dbReference type="PROSITE" id="PS50893">
    <property type="entry name" value="ABC_TRANSPORTER_2"/>
    <property type="match status" value="1"/>
</dbReference>
<evidence type="ECO:0000313" key="5">
    <source>
        <dbReference type="EMBL" id="HGQ74410.1"/>
    </source>
</evidence>
<dbReference type="Gene3D" id="3.40.50.300">
    <property type="entry name" value="P-loop containing nucleotide triphosphate hydrolases"/>
    <property type="match status" value="1"/>
</dbReference>
<evidence type="ECO:0000256" key="1">
    <source>
        <dbReference type="ARBA" id="ARBA00005417"/>
    </source>
</evidence>
<keyword evidence="5" id="KW-0547">Nucleotide-binding</keyword>
<evidence type="ECO:0000259" key="3">
    <source>
        <dbReference type="PROSITE" id="PS50893"/>
    </source>
</evidence>
<dbReference type="InterPro" id="IPR027417">
    <property type="entry name" value="P-loop_NTPase"/>
</dbReference>
<dbReference type="Pfam" id="PF00005">
    <property type="entry name" value="ABC_tran"/>
    <property type="match status" value="1"/>
</dbReference>
<name>A0A7C4NQG8_STAMA</name>
<dbReference type="PANTHER" id="PTHR43335">
    <property type="entry name" value="ABC TRANSPORTER, ATP-BINDING PROTEIN"/>
    <property type="match status" value="1"/>
</dbReference>
<dbReference type="GO" id="GO:0016887">
    <property type="term" value="F:ATP hydrolysis activity"/>
    <property type="evidence" value="ECO:0007669"/>
    <property type="project" value="InterPro"/>
</dbReference>
<dbReference type="PANTHER" id="PTHR43335:SF4">
    <property type="entry name" value="ABC TRANSPORTER, ATP-BINDING PROTEIN"/>
    <property type="match status" value="1"/>
</dbReference>
<dbReference type="AlphaFoldDB" id="A0A7C4NQG8"/>
<sequence>MFEFQGITKFFGTHKALDNVTFRVNRGEIVGYVGLNGAGKTTTIRIGVGVLPPTSGDVIIDGFSIIKDKREASRRIGWVPEKPIFEHDFKAIDYFVYLAGFYGLSMSEARSLGRKLLDEVGLGDATDKKLKEYSYGMNKRFALAVSMINNPENYMFDEVLNGLDPSGIAFFRNLTLKLKHEGCSILFSSHILSEVESIADRVVFIHEGRVIADMKIDEIRSRAKPSLKITIHPLDNRAIELVKEFGEVSIEKNQLIIRNVTESSEIVEKLVLNGYKVLEVSKMERDLEQVFFRLIKGELQ</sequence>
<proteinExistence type="inferred from homology"/>
<comment type="caution">
    <text evidence="5">The sequence shown here is derived from an EMBL/GenBank/DDBJ whole genome shotgun (WGS) entry which is preliminary data.</text>
</comment>
<evidence type="ECO:0000256" key="2">
    <source>
        <dbReference type="ARBA" id="ARBA00022448"/>
    </source>
</evidence>
<reference evidence="5" key="1">
    <citation type="journal article" date="2020" name="mSystems">
        <title>Genome- and Community-Level Interaction Insights into Carbon Utilization and Element Cycling Functions of Hydrothermarchaeota in Hydrothermal Sediment.</title>
        <authorList>
            <person name="Zhou Z."/>
            <person name="Liu Y."/>
            <person name="Xu W."/>
            <person name="Pan J."/>
            <person name="Luo Z.H."/>
            <person name="Li M."/>
        </authorList>
    </citation>
    <scope>NUCLEOTIDE SEQUENCE [LARGE SCALE GENOMIC DNA]</scope>
    <source>
        <strain evidence="4">SpSt-638</strain>
        <strain evidence="5">SpSt-648</strain>
    </source>
</reference>
<gene>
    <name evidence="4" type="ORF">ENU09_01480</name>
    <name evidence="5" type="ORF">ENU20_04980</name>
</gene>